<evidence type="ECO:0000313" key="20">
    <source>
        <dbReference type="Proteomes" id="UP000037386"/>
    </source>
</evidence>
<dbReference type="SUPFAM" id="SSF57716">
    <property type="entry name" value="Glucocorticoid receptor-like (DNA-binding domain)"/>
    <property type="match status" value="1"/>
</dbReference>
<keyword evidence="7 16" id="KW-0863">Zinc-finger</keyword>
<dbReference type="NCBIfam" id="TIGR00577">
    <property type="entry name" value="fpg"/>
    <property type="match status" value="1"/>
</dbReference>
<dbReference type="GO" id="GO:0140078">
    <property type="term" value="F:class I DNA-(apurinic or apyrimidinic site) endonuclease activity"/>
    <property type="evidence" value="ECO:0007669"/>
    <property type="project" value="UniProtKB-EC"/>
</dbReference>
<comment type="catalytic activity">
    <reaction evidence="15">
        <text>2'-deoxyribonucleotide-(2'-deoxyribose 5'-phosphate)-2'-deoxyribonucleotide-DNA = a 3'-end 2'-deoxyribonucleotide-(2,3-dehydro-2,3-deoxyribose 5'-phosphate)-DNA + a 5'-end 5'-phospho-2'-deoxyribonucleoside-DNA + H(+)</text>
        <dbReference type="Rhea" id="RHEA:66592"/>
        <dbReference type="Rhea" id="RHEA-COMP:13180"/>
        <dbReference type="Rhea" id="RHEA-COMP:16897"/>
        <dbReference type="Rhea" id="RHEA-COMP:17067"/>
        <dbReference type="ChEBI" id="CHEBI:15378"/>
        <dbReference type="ChEBI" id="CHEBI:136412"/>
        <dbReference type="ChEBI" id="CHEBI:157695"/>
        <dbReference type="ChEBI" id="CHEBI:167181"/>
        <dbReference type="EC" id="4.2.99.18"/>
    </reaction>
</comment>
<dbReference type="FunFam" id="1.10.8.50:FF:000003">
    <property type="entry name" value="Formamidopyrimidine-DNA glycosylase"/>
    <property type="match status" value="1"/>
</dbReference>
<evidence type="ECO:0000256" key="1">
    <source>
        <dbReference type="ARBA" id="ARBA00001668"/>
    </source>
</evidence>
<dbReference type="RefSeq" id="WP_053521498.1">
    <property type="nucleotide sequence ID" value="NZ_LHCF01000009.1"/>
</dbReference>
<evidence type="ECO:0000313" key="19">
    <source>
        <dbReference type="EMBL" id="KOR75406.1"/>
    </source>
</evidence>
<feature type="domain" description="FPG-type" evidence="17">
    <location>
        <begin position="236"/>
        <end position="270"/>
    </location>
</feature>
<evidence type="ECO:0000256" key="7">
    <source>
        <dbReference type="ARBA" id="ARBA00022771"/>
    </source>
</evidence>
<dbReference type="InterPro" id="IPR035937">
    <property type="entry name" value="FPG_N"/>
</dbReference>
<evidence type="ECO:0000256" key="5">
    <source>
        <dbReference type="ARBA" id="ARBA00022723"/>
    </source>
</evidence>
<evidence type="ECO:0000256" key="9">
    <source>
        <dbReference type="ARBA" id="ARBA00022833"/>
    </source>
</evidence>
<comment type="similarity">
    <text evidence="3">Belongs to the FPG family.</text>
</comment>
<dbReference type="AlphaFoldDB" id="A0A0M1MZT6"/>
<evidence type="ECO:0000256" key="13">
    <source>
        <dbReference type="ARBA" id="ARBA00023268"/>
    </source>
</evidence>
<comment type="subunit">
    <text evidence="4">Monomer.</text>
</comment>
<accession>A0A0M1MZT6</accession>
<comment type="catalytic activity">
    <reaction evidence="1">
        <text>Hydrolysis of DNA containing ring-opened 7-methylguanine residues, releasing 2,6-diamino-4-hydroxy-5-(N-methyl)formamidopyrimidine.</text>
        <dbReference type="EC" id="3.2.2.23"/>
    </reaction>
</comment>
<dbReference type="PATRIC" id="fig|479893.3.peg.428"/>
<evidence type="ECO:0000256" key="12">
    <source>
        <dbReference type="ARBA" id="ARBA00023239"/>
    </source>
</evidence>
<dbReference type="OrthoDB" id="9800855at2"/>
<dbReference type="PANTHER" id="PTHR22993:SF9">
    <property type="entry name" value="FORMAMIDOPYRIMIDINE-DNA GLYCOSYLASE"/>
    <property type="match status" value="1"/>
</dbReference>
<gene>
    <name evidence="19" type="primary">mutM</name>
    <name evidence="19" type="ORF">CPX_001626</name>
</gene>
<evidence type="ECO:0000256" key="8">
    <source>
        <dbReference type="ARBA" id="ARBA00022801"/>
    </source>
</evidence>
<dbReference type="GO" id="GO:0006284">
    <property type="term" value="P:base-excision repair"/>
    <property type="evidence" value="ECO:0007669"/>
    <property type="project" value="InterPro"/>
</dbReference>
<evidence type="ECO:0000256" key="3">
    <source>
        <dbReference type="ARBA" id="ARBA00009409"/>
    </source>
</evidence>
<dbReference type="GO" id="GO:0003684">
    <property type="term" value="F:damaged DNA binding"/>
    <property type="evidence" value="ECO:0007669"/>
    <property type="project" value="InterPro"/>
</dbReference>
<evidence type="ECO:0000256" key="16">
    <source>
        <dbReference type="PROSITE-ProRule" id="PRU00391"/>
    </source>
</evidence>
<comment type="caution">
    <text evidence="19">The sequence shown here is derived from an EMBL/GenBank/DDBJ whole genome shotgun (WGS) entry which is preliminary data.</text>
</comment>
<keyword evidence="6" id="KW-0227">DNA damage</keyword>
<evidence type="ECO:0000259" key="17">
    <source>
        <dbReference type="PROSITE" id="PS51066"/>
    </source>
</evidence>
<dbReference type="CDD" id="cd08966">
    <property type="entry name" value="EcFpg-like_N"/>
    <property type="match status" value="1"/>
</dbReference>
<dbReference type="PROSITE" id="PS51066">
    <property type="entry name" value="ZF_FPG_2"/>
    <property type="match status" value="1"/>
</dbReference>
<evidence type="ECO:0000256" key="11">
    <source>
        <dbReference type="ARBA" id="ARBA00023204"/>
    </source>
</evidence>
<dbReference type="Gene3D" id="3.20.190.10">
    <property type="entry name" value="MutM-like, N-terminal"/>
    <property type="match status" value="1"/>
</dbReference>
<dbReference type="GO" id="GO:0008270">
    <property type="term" value="F:zinc ion binding"/>
    <property type="evidence" value="ECO:0007669"/>
    <property type="project" value="UniProtKB-KW"/>
</dbReference>
<dbReference type="SUPFAM" id="SSF81624">
    <property type="entry name" value="N-terminal domain of MutM-like DNA repair proteins"/>
    <property type="match status" value="1"/>
</dbReference>
<keyword evidence="14" id="KW-0326">Glycosidase</keyword>
<dbReference type="PROSITE" id="PS51068">
    <property type="entry name" value="FPG_CAT"/>
    <property type="match status" value="1"/>
</dbReference>
<dbReference type="Pfam" id="PF01149">
    <property type="entry name" value="Fapy_DNA_glyco"/>
    <property type="match status" value="1"/>
</dbReference>
<dbReference type="InterPro" id="IPR012319">
    <property type="entry name" value="FPG_cat"/>
</dbReference>
<evidence type="ECO:0000256" key="15">
    <source>
        <dbReference type="ARBA" id="ARBA00044632"/>
    </source>
</evidence>
<dbReference type="InterPro" id="IPR010979">
    <property type="entry name" value="Ribosomal_uS13-like_H2TH"/>
</dbReference>
<dbReference type="GO" id="GO:0034039">
    <property type="term" value="F:8-oxo-7,8-dihydroguanine DNA N-glycosylase activity"/>
    <property type="evidence" value="ECO:0007669"/>
    <property type="project" value="TreeGrafter"/>
</dbReference>
<dbReference type="InterPro" id="IPR010663">
    <property type="entry name" value="Znf_FPG/IleRS"/>
</dbReference>
<evidence type="ECO:0000256" key="2">
    <source>
        <dbReference type="ARBA" id="ARBA00001947"/>
    </source>
</evidence>
<dbReference type="SMART" id="SM01232">
    <property type="entry name" value="H2TH"/>
    <property type="match status" value="1"/>
</dbReference>
<keyword evidence="12" id="KW-0456">Lyase</keyword>
<protein>
    <submittedName>
        <fullName evidence="19">Formamidopyrimidine-DNA glycosylase</fullName>
    </submittedName>
</protein>
<keyword evidence="5" id="KW-0479">Metal-binding</keyword>
<keyword evidence="10" id="KW-0238">DNA-binding</keyword>
<sequence>MPELPEVEVIIRHLHKKLVNRTIKGIKVFYEPIVQNIARFNQMLNQTFLDVQRKGKYLLFFLSDDWVLVGHLRMEGKLYLKPQKDCLKTGKHEYFRLLLDNDMVLQYYDFRKFGRFLLFKKDRYLEESKLERLALDPFLIRAKDFYGCLQKTRVAIKTVLLNQQIISGIGNIYANEILFAARLHPETKATYLNFAQTQLILTKAQVILKESIVLGGTTISTFDALGKTGSFQNKLLVHGKDKQNCVVCQNKIEKRKIGGRGSYFCSHCQTMITKKD</sequence>
<keyword evidence="11" id="KW-0234">DNA repair</keyword>
<evidence type="ECO:0000256" key="14">
    <source>
        <dbReference type="ARBA" id="ARBA00023295"/>
    </source>
</evidence>
<name>A0A0M1MZT6_9MOLU</name>
<dbReference type="EMBL" id="LHCF01000009">
    <property type="protein sequence ID" value="KOR75406.1"/>
    <property type="molecule type" value="Genomic_DNA"/>
</dbReference>
<dbReference type="InterPro" id="IPR000214">
    <property type="entry name" value="Znf_DNA_glyclase/AP_lyase"/>
</dbReference>
<dbReference type="PANTHER" id="PTHR22993">
    <property type="entry name" value="FORMAMIDOPYRIMIDINE-DNA GLYCOSYLASE"/>
    <property type="match status" value="1"/>
</dbReference>
<evidence type="ECO:0000256" key="10">
    <source>
        <dbReference type="ARBA" id="ARBA00023125"/>
    </source>
</evidence>
<evidence type="ECO:0000256" key="6">
    <source>
        <dbReference type="ARBA" id="ARBA00022763"/>
    </source>
</evidence>
<dbReference type="Pfam" id="PF06831">
    <property type="entry name" value="H2TH"/>
    <property type="match status" value="1"/>
</dbReference>
<organism evidence="19 20">
    <name type="scientific">Candidatus Phytoplasma pruni</name>
    <dbReference type="NCBI Taxonomy" id="479893"/>
    <lineage>
        <taxon>Bacteria</taxon>
        <taxon>Bacillati</taxon>
        <taxon>Mycoplasmatota</taxon>
        <taxon>Mollicutes</taxon>
        <taxon>Acholeplasmatales</taxon>
        <taxon>Acholeplasmataceae</taxon>
        <taxon>Candidatus Phytoplasma</taxon>
        <taxon>16SrIII (X-disease group)</taxon>
    </lineage>
</organism>
<dbReference type="GO" id="GO:0003690">
    <property type="term" value="F:double-stranded DNA binding"/>
    <property type="evidence" value="ECO:0007669"/>
    <property type="project" value="UniProtKB-ARBA"/>
</dbReference>
<proteinExistence type="inferred from homology"/>
<evidence type="ECO:0000259" key="18">
    <source>
        <dbReference type="PROSITE" id="PS51068"/>
    </source>
</evidence>
<dbReference type="STRING" id="479893.CPX_001626"/>
<keyword evidence="9" id="KW-0862">Zinc</keyword>
<dbReference type="InterPro" id="IPR020629">
    <property type="entry name" value="FPG_Glyclase"/>
</dbReference>
<dbReference type="Pfam" id="PF06827">
    <property type="entry name" value="zf-FPG_IleRS"/>
    <property type="match status" value="1"/>
</dbReference>
<dbReference type="Proteomes" id="UP000037386">
    <property type="component" value="Unassembled WGS sequence"/>
</dbReference>
<reference evidence="20" key="1">
    <citation type="submission" date="2015-05" db="EMBL/GenBank/DDBJ databases">
        <title>Draft genome sequence of 'Candidatus Phytoplasma Pruni' strain CX, a plant pathogenic bacterium.</title>
        <authorList>
            <person name="Lee I.-M."/>
            <person name="Bottner-Parker K.D."/>
            <person name="Shao J."/>
            <person name="Gundersen-Rindal D.E."/>
            <person name="Zhao Y."/>
            <person name="Davis R.E."/>
        </authorList>
    </citation>
    <scope>NUCLEOTIDE SEQUENCE [LARGE SCALE GENOMIC DNA]</scope>
    <source>
        <strain evidence="20">CX</strain>
    </source>
</reference>
<dbReference type="InterPro" id="IPR015886">
    <property type="entry name" value="H2TH_FPG"/>
</dbReference>
<dbReference type="Gene3D" id="1.10.8.50">
    <property type="match status" value="1"/>
</dbReference>
<dbReference type="SMART" id="SM00898">
    <property type="entry name" value="Fapy_DNA_glyco"/>
    <property type="match status" value="1"/>
</dbReference>
<evidence type="ECO:0000256" key="4">
    <source>
        <dbReference type="ARBA" id="ARBA00011245"/>
    </source>
</evidence>
<dbReference type="NCBIfam" id="NF002211">
    <property type="entry name" value="PRK01103.1"/>
    <property type="match status" value="1"/>
</dbReference>
<keyword evidence="8" id="KW-0378">Hydrolase</keyword>
<keyword evidence="13" id="KW-0511">Multifunctional enzyme</keyword>
<dbReference type="SUPFAM" id="SSF46946">
    <property type="entry name" value="S13-like H2TH domain"/>
    <property type="match status" value="1"/>
</dbReference>
<feature type="domain" description="Formamidopyrimidine-DNA glycosylase catalytic" evidence="18">
    <location>
        <begin position="2"/>
        <end position="114"/>
    </location>
</feature>
<comment type="cofactor">
    <cofactor evidence="2">
        <name>Zn(2+)</name>
        <dbReference type="ChEBI" id="CHEBI:29105"/>
    </cofactor>
</comment>